<dbReference type="OrthoDB" id="2384350at2759"/>
<sequence length="781" mass="79450">MASPRTPEPSLPVLQRQYDAQLASAIDAIGSFDELGAPDLETEPAKYIAHRIKCIRIVAETRVALNAALAAAKRAHGGEVHGAVPSAPLAGLTFRVSVRLEGGDGDASDGFESSLKALGGAIVGAGSGKGTHLVFQNGDAAVYKKATASGAFIVAPSWVDACNKQRARVDEQLHVAAPPRAASSKLASKRKERSHVPTKRTGPDPNDSRFASSQLYPETARPGSNEAAHADASTPPAATPRAGRALTERNEPSAERTRTWSAERPDVELHVPTAAADVLAPASEQGDDADAGATHDALALDADDEAVSAGARAPIAVRASAAAEMGARADQAASSAAPRAKAASSKAAGRKSAAPASAAGDGAVRAAHKRKRHGADASADAAGERARAPEASESDSEDGAPAAAAPNGRARKAAPPPAKYARGGNGNVDDGLADLPARAPIAMPTASVGGHKGTPSAPRGPGPTKQPSKRPAAPRAAPGRAVAGGAAAGDGSLLIIGMTGLNDGLDTGGTVDSLLTALGKSPSTRGFTVAKLDAPNSAAAKMTHLVTTLHNGRLKRTIGLLHALLKHVPVVSASWVMTAWERGRWGSAKSHVIAELPVGFLPLAGKRVFVKSAPEGVERRSVVSLVTRAGGKTLTEPARAEIIFSADAHPSEAGADEGVAGRPLVVPLAWLFDLTFQKLHVFPANGAGVARSEMRARTNFLDAWAKAPTSKPTTPPALAATLSAAKTAHRTAARAGKPADDQEPSAAERGGSSECESDDDAQDGKAAPGSATDDDDESSEF</sequence>
<feature type="compositionally biased region" description="Basic and acidic residues" evidence="1">
    <location>
        <begin position="246"/>
        <end position="266"/>
    </location>
</feature>
<keyword evidence="4" id="KW-1185">Reference proteome</keyword>
<feature type="compositionally biased region" description="Low complexity" evidence="1">
    <location>
        <begin position="470"/>
        <end position="484"/>
    </location>
</feature>
<feature type="compositionally biased region" description="Low complexity" evidence="1">
    <location>
        <begin position="399"/>
        <end position="408"/>
    </location>
</feature>
<dbReference type="Gene3D" id="3.40.50.10190">
    <property type="entry name" value="BRCT domain"/>
    <property type="match status" value="2"/>
</dbReference>
<evidence type="ECO:0000256" key="1">
    <source>
        <dbReference type="SAM" id="MobiDB-lite"/>
    </source>
</evidence>
<dbReference type="InterPro" id="IPR036420">
    <property type="entry name" value="BRCT_dom_sf"/>
</dbReference>
<feature type="compositionally biased region" description="Acidic residues" evidence="1">
    <location>
        <begin position="772"/>
        <end position="781"/>
    </location>
</feature>
<evidence type="ECO:0000259" key="2">
    <source>
        <dbReference type="PROSITE" id="PS50172"/>
    </source>
</evidence>
<evidence type="ECO:0000313" key="4">
    <source>
        <dbReference type="Proteomes" id="UP000751190"/>
    </source>
</evidence>
<feature type="region of interest" description="Disordered" evidence="1">
    <location>
        <begin position="333"/>
        <end position="484"/>
    </location>
</feature>
<feature type="compositionally biased region" description="Low complexity" evidence="1">
    <location>
        <begin position="333"/>
        <end position="365"/>
    </location>
</feature>
<accession>A0A8J6CIK6</accession>
<comment type="caution">
    <text evidence="3">The sequence shown here is derived from an EMBL/GenBank/DDBJ whole genome shotgun (WGS) entry which is preliminary data.</text>
</comment>
<proteinExistence type="predicted"/>
<feature type="region of interest" description="Disordered" evidence="1">
    <location>
        <begin position="723"/>
        <end position="781"/>
    </location>
</feature>
<organism evidence="3 4">
    <name type="scientific">Diacronema lutheri</name>
    <name type="common">Unicellular marine alga</name>
    <name type="synonym">Monochrysis lutheri</name>
    <dbReference type="NCBI Taxonomy" id="2081491"/>
    <lineage>
        <taxon>Eukaryota</taxon>
        <taxon>Haptista</taxon>
        <taxon>Haptophyta</taxon>
        <taxon>Pavlovophyceae</taxon>
        <taxon>Pavlovales</taxon>
        <taxon>Pavlovaceae</taxon>
        <taxon>Diacronema</taxon>
    </lineage>
</organism>
<dbReference type="SUPFAM" id="SSF52113">
    <property type="entry name" value="BRCT domain"/>
    <property type="match status" value="2"/>
</dbReference>
<protein>
    <recommendedName>
        <fullName evidence="2">BRCT domain-containing protein</fullName>
    </recommendedName>
</protein>
<feature type="domain" description="BRCT" evidence="2">
    <location>
        <begin position="508"/>
        <end position="593"/>
    </location>
</feature>
<feature type="domain" description="BRCT" evidence="2">
    <location>
        <begin position="84"/>
        <end position="176"/>
    </location>
</feature>
<dbReference type="PROSITE" id="PS50172">
    <property type="entry name" value="BRCT"/>
    <property type="match status" value="2"/>
</dbReference>
<dbReference type="EMBL" id="JAGTXO010000003">
    <property type="protein sequence ID" value="KAG8468923.1"/>
    <property type="molecule type" value="Genomic_DNA"/>
</dbReference>
<dbReference type="Pfam" id="PF12738">
    <property type="entry name" value="PTCB-BRCT"/>
    <property type="match status" value="1"/>
</dbReference>
<reference evidence="3" key="1">
    <citation type="submission" date="2021-05" db="EMBL/GenBank/DDBJ databases">
        <title>The genome of the haptophyte Pavlova lutheri (Diacronema luteri, Pavlovales) - a model for lipid biosynthesis in eukaryotic algae.</title>
        <authorList>
            <person name="Hulatt C.J."/>
            <person name="Posewitz M.C."/>
        </authorList>
    </citation>
    <scope>NUCLEOTIDE SEQUENCE</scope>
    <source>
        <strain evidence="3">NIVA-4/92</strain>
    </source>
</reference>
<dbReference type="SMART" id="SM00292">
    <property type="entry name" value="BRCT"/>
    <property type="match status" value="2"/>
</dbReference>
<dbReference type="AlphaFoldDB" id="A0A8J6CIK6"/>
<evidence type="ECO:0000313" key="3">
    <source>
        <dbReference type="EMBL" id="KAG8468923.1"/>
    </source>
</evidence>
<dbReference type="Proteomes" id="UP000751190">
    <property type="component" value="Unassembled WGS sequence"/>
</dbReference>
<name>A0A8J6CIK6_DIALT</name>
<gene>
    <name evidence="3" type="ORF">KFE25_007441</name>
</gene>
<feature type="region of interest" description="Disordered" evidence="1">
    <location>
        <begin position="173"/>
        <end position="266"/>
    </location>
</feature>
<feature type="compositionally biased region" description="Basic residues" evidence="1">
    <location>
        <begin position="187"/>
        <end position="198"/>
    </location>
</feature>
<dbReference type="CDD" id="cd17716">
    <property type="entry name" value="BRCT_microcephalin_rpt1"/>
    <property type="match status" value="1"/>
</dbReference>
<feature type="compositionally biased region" description="Low complexity" evidence="1">
    <location>
        <begin position="230"/>
        <end position="245"/>
    </location>
</feature>
<dbReference type="InterPro" id="IPR001357">
    <property type="entry name" value="BRCT_dom"/>
</dbReference>